<dbReference type="GO" id="GO:0005975">
    <property type="term" value="P:carbohydrate metabolic process"/>
    <property type="evidence" value="ECO:0007669"/>
    <property type="project" value="InterPro"/>
</dbReference>
<evidence type="ECO:0000259" key="2">
    <source>
        <dbReference type="PROSITE" id="PS51762"/>
    </source>
</evidence>
<keyword evidence="4" id="KW-1185">Reference proteome</keyword>
<dbReference type="PANTHER" id="PTHR10963">
    <property type="entry name" value="GLYCOSYL HYDROLASE-RELATED"/>
    <property type="match status" value="1"/>
</dbReference>
<proteinExistence type="inferred from homology"/>
<dbReference type="AlphaFoldDB" id="A0A6G7YTB7"/>
<organism evidence="3 4">
    <name type="scientific">Sphingomonas piscis</name>
    <dbReference type="NCBI Taxonomy" id="2714943"/>
    <lineage>
        <taxon>Bacteria</taxon>
        <taxon>Pseudomonadati</taxon>
        <taxon>Pseudomonadota</taxon>
        <taxon>Alphaproteobacteria</taxon>
        <taxon>Sphingomonadales</taxon>
        <taxon>Sphingomonadaceae</taxon>
        <taxon>Sphingomonas</taxon>
    </lineage>
</organism>
<feature type="domain" description="GH16" evidence="2">
    <location>
        <begin position="1"/>
        <end position="253"/>
    </location>
</feature>
<gene>
    <name evidence="3" type="ORF">G7077_06155</name>
</gene>
<reference evidence="3 4" key="1">
    <citation type="submission" date="2020-03" db="EMBL/GenBank/DDBJ databases">
        <title>Sphingomonas sp. nov., isolated from fish.</title>
        <authorList>
            <person name="Hyun D.-W."/>
            <person name="Bae J.-W."/>
        </authorList>
    </citation>
    <scope>NUCLEOTIDE SEQUENCE [LARGE SCALE GENOMIC DNA]</scope>
    <source>
        <strain evidence="3 4">HDW15B</strain>
    </source>
</reference>
<evidence type="ECO:0000313" key="4">
    <source>
        <dbReference type="Proteomes" id="UP000503222"/>
    </source>
</evidence>
<dbReference type="KEGG" id="spii:G7077_06155"/>
<dbReference type="CDD" id="cd08023">
    <property type="entry name" value="GH16_laminarinase_like"/>
    <property type="match status" value="1"/>
</dbReference>
<dbReference type="GO" id="GO:0004553">
    <property type="term" value="F:hydrolase activity, hydrolyzing O-glycosyl compounds"/>
    <property type="evidence" value="ECO:0007669"/>
    <property type="project" value="InterPro"/>
</dbReference>
<comment type="similarity">
    <text evidence="1">Belongs to the glycosyl hydrolase 16 family.</text>
</comment>
<sequence length="253" mass="28610">MPLPTGAPAWRDEFSGKTLDRTKWSFDTSRNAQGWYNGELQYYAADRRENLRLENGVLIIEARNDPAALKSRPDYGKQQYSAAKITTQGKASWTYGFYEIRAKVPCAYGTWPAVWMMPEGSYPWPKGGEIDILEHVGSKPRVLHANLHTELFNHAIKTGRGAERTLETACSAFHNYQLDWRPDAITVGVDGRAFMRVKNDQPGGHGAWPFDKPFYMILNLAIGGDWAAPKGMDPKVLPQRFEVDYVRVWSAAK</sequence>
<dbReference type="PANTHER" id="PTHR10963:SF55">
    <property type="entry name" value="GLYCOSIDE HYDROLASE FAMILY 16 PROTEIN"/>
    <property type="match status" value="1"/>
</dbReference>
<dbReference type="SUPFAM" id="SSF49899">
    <property type="entry name" value="Concanavalin A-like lectins/glucanases"/>
    <property type="match status" value="1"/>
</dbReference>
<protein>
    <submittedName>
        <fullName evidence="3">Glycoside hydrolase family 16 protein</fullName>
    </submittedName>
</protein>
<dbReference type="Pfam" id="PF00722">
    <property type="entry name" value="Glyco_hydro_16"/>
    <property type="match status" value="1"/>
</dbReference>
<dbReference type="Gene3D" id="2.60.120.200">
    <property type="match status" value="1"/>
</dbReference>
<accession>A0A6G7YTB7</accession>
<dbReference type="InterPro" id="IPR013320">
    <property type="entry name" value="ConA-like_dom_sf"/>
</dbReference>
<dbReference type="EMBL" id="CP049869">
    <property type="protein sequence ID" value="QIK79974.1"/>
    <property type="molecule type" value="Genomic_DNA"/>
</dbReference>
<dbReference type="InterPro" id="IPR050546">
    <property type="entry name" value="Glycosyl_Hydrlase_16"/>
</dbReference>
<name>A0A6G7YTB7_9SPHN</name>
<keyword evidence="3" id="KW-0378">Hydrolase</keyword>
<dbReference type="InterPro" id="IPR000757">
    <property type="entry name" value="Beta-glucanase-like"/>
</dbReference>
<evidence type="ECO:0000313" key="3">
    <source>
        <dbReference type="EMBL" id="QIK79974.1"/>
    </source>
</evidence>
<dbReference type="PROSITE" id="PS51762">
    <property type="entry name" value="GH16_2"/>
    <property type="match status" value="1"/>
</dbReference>
<evidence type="ECO:0000256" key="1">
    <source>
        <dbReference type="ARBA" id="ARBA00006865"/>
    </source>
</evidence>
<dbReference type="Proteomes" id="UP000503222">
    <property type="component" value="Chromosome"/>
</dbReference>